<organism evidence="1 2">
    <name type="scientific">Cuscuta campestris</name>
    <dbReference type="NCBI Taxonomy" id="132261"/>
    <lineage>
        <taxon>Eukaryota</taxon>
        <taxon>Viridiplantae</taxon>
        <taxon>Streptophyta</taxon>
        <taxon>Embryophyta</taxon>
        <taxon>Tracheophyta</taxon>
        <taxon>Spermatophyta</taxon>
        <taxon>Magnoliopsida</taxon>
        <taxon>eudicotyledons</taxon>
        <taxon>Gunneridae</taxon>
        <taxon>Pentapetalae</taxon>
        <taxon>asterids</taxon>
        <taxon>lamiids</taxon>
        <taxon>Solanales</taxon>
        <taxon>Convolvulaceae</taxon>
        <taxon>Cuscuteae</taxon>
        <taxon>Cuscuta</taxon>
        <taxon>Cuscuta subgen. Grammica</taxon>
        <taxon>Cuscuta sect. Cleistogrammica</taxon>
    </lineage>
</organism>
<dbReference type="AlphaFoldDB" id="A0A484N676"/>
<gene>
    <name evidence="1" type="ORF">CCAM_LOCUS38571</name>
</gene>
<dbReference type="EMBL" id="OOIL02006271">
    <property type="protein sequence ID" value="VFQ96795.1"/>
    <property type="molecule type" value="Genomic_DNA"/>
</dbReference>
<keyword evidence="2" id="KW-1185">Reference proteome</keyword>
<evidence type="ECO:0000313" key="1">
    <source>
        <dbReference type="EMBL" id="VFQ96795.1"/>
    </source>
</evidence>
<dbReference type="Proteomes" id="UP000595140">
    <property type="component" value="Unassembled WGS sequence"/>
</dbReference>
<protein>
    <submittedName>
        <fullName evidence="1">Uncharacterized protein</fullName>
    </submittedName>
</protein>
<reference evidence="1 2" key="1">
    <citation type="submission" date="2018-04" db="EMBL/GenBank/DDBJ databases">
        <authorList>
            <person name="Vogel A."/>
        </authorList>
    </citation>
    <scope>NUCLEOTIDE SEQUENCE [LARGE SCALE GENOMIC DNA]</scope>
</reference>
<name>A0A484N676_9ASTE</name>
<sequence length="73" mass="8664">MICRVGDIRSGSRTYVLTPKYELVKEVYLRVLLDILNNHHHYTSGYIFRVLLDILNNIIHQFIFLVQESFNNP</sequence>
<proteinExistence type="predicted"/>
<accession>A0A484N676</accession>
<evidence type="ECO:0000313" key="2">
    <source>
        <dbReference type="Proteomes" id="UP000595140"/>
    </source>
</evidence>